<feature type="compositionally biased region" description="Polar residues" evidence="1">
    <location>
        <begin position="423"/>
        <end position="432"/>
    </location>
</feature>
<keyword evidence="4" id="KW-1185">Reference proteome</keyword>
<dbReference type="SMART" id="SM00256">
    <property type="entry name" value="FBOX"/>
    <property type="match status" value="1"/>
</dbReference>
<feature type="compositionally biased region" description="Low complexity" evidence="1">
    <location>
        <begin position="391"/>
        <end position="402"/>
    </location>
</feature>
<dbReference type="Pfam" id="PF12937">
    <property type="entry name" value="F-box-like"/>
    <property type="match status" value="1"/>
</dbReference>
<dbReference type="AlphaFoldDB" id="A0A0C3Q4K0"/>
<dbReference type="InterPro" id="IPR036047">
    <property type="entry name" value="F-box-like_dom_sf"/>
</dbReference>
<accession>A0A0C3Q4K0</accession>
<organism evidence="3 4">
    <name type="scientific">Tulasnella calospora MUT 4182</name>
    <dbReference type="NCBI Taxonomy" id="1051891"/>
    <lineage>
        <taxon>Eukaryota</taxon>
        <taxon>Fungi</taxon>
        <taxon>Dikarya</taxon>
        <taxon>Basidiomycota</taxon>
        <taxon>Agaricomycotina</taxon>
        <taxon>Agaricomycetes</taxon>
        <taxon>Cantharellales</taxon>
        <taxon>Tulasnellaceae</taxon>
        <taxon>Tulasnella</taxon>
    </lineage>
</organism>
<reference evidence="3 4" key="1">
    <citation type="submission" date="2014-04" db="EMBL/GenBank/DDBJ databases">
        <authorList>
            <consortium name="DOE Joint Genome Institute"/>
            <person name="Kuo A."/>
            <person name="Girlanda M."/>
            <person name="Perotto S."/>
            <person name="Kohler A."/>
            <person name="Nagy L.G."/>
            <person name="Floudas D."/>
            <person name="Copeland A."/>
            <person name="Barry K.W."/>
            <person name="Cichocki N."/>
            <person name="Veneault-Fourrey C."/>
            <person name="LaButti K."/>
            <person name="Lindquist E.A."/>
            <person name="Lipzen A."/>
            <person name="Lundell T."/>
            <person name="Morin E."/>
            <person name="Murat C."/>
            <person name="Sun H."/>
            <person name="Tunlid A."/>
            <person name="Henrissat B."/>
            <person name="Grigoriev I.V."/>
            <person name="Hibbett D.S."/>
            <person name="Martin F."/>
            <person name="Nordberg H.P."/>
            <person name="Cantor M.N."/>
            <person name="Hua S.X."/>
        </authorList>
    </citation>
    <scope>NUCLEOTIDE SEQUENCE [LARGE SCALE GENOMIC DNA]</scope>
    <source>
        <strain evidence="3 4">MUT 4182</strain>
    </source>
</reference>
<feature type="compositionally biased region" description="Polar residues" evidence="1">
    <location>
        <begin position="268"/>
        <end position="278"/>
    </location>
</feature>
<evidence type="ECO:0000313" key="4">
    <source>
        <dbReference type="Proteomes" id="UP000054248"/>
    </source>
</evidence>
<dbReference type="CDD" id="cd09917">
    <property type="entry name" value="F-box_SF"/>
    <property type="match status" value="1"/>
</dbReference>
<feature type="region of interest" description="Disordered" evidence="1">
    <location>
        <begin position="235"/>
        <end position="298"/>
    </location>
</feature>
<dbReference type="InterPro" id="IPR001810">
    <property type="entry name" value="F-box_dom"/>
</dbReference>
<dbReference type="STRING" id="1051891.A0A0C3Q4K0"/>
<name>A0A0C3Q4K0_9AGAM</name>
<evidence type="ECO:0000256" key="1">
    <source>
        <dbReference type="SAM" id="MobiDB-lite"/>
    </source>
</evidence>
<protein>
    <recommendedName>
        <fullName evidence="2">F-box domain-containing protein</fullName>
    </recommendedName>
</protein>
<dbReference type="PROSITE" id="PS50181">
    <property type="entry name" value="FBOX"/>
    <property type="match status" value="1"/>
</dbReference>
<evidence type="ECO:0000259" key="2">
    <source>
        <dbReference type="PROSITE" id="PS50181"/>
    </source>
</evidence>
<dbReference type="HOGENOM" id="CLU_035247_0_0_1"/>
<dbReference type="EMBL" id="KN823343">
    <property type="protein sequence ID" value="KIO17794.1"/>
    <property type="molecule type" value="Genomic_DNA"/>
</dbReference>
<feature type="region of interest" description="Disordered" evidence="1">
    <location>
        <begin position="391"/>
        <end position="485"/>
    </location>
</feature>
<gene>
    <name evidence="3" type="ORF">M407DRAFT_32538</name>
</gene>
<proteinExistence type="predicted"/>
<dbReference type="SUPFAM" id="SSF81383">
    <property type="entry name" value="F-box domain"/>
    <property type="match status" value="1"/>
</dbReference>
<feature type="domain" description="F-box" evidence="2">
    <location>
        <begin position="1"/>
        <end position="49"/>
    </location>
</feature>
<reference evidence="4" key="2">
    <citation type="submission" date="2015-01" db="EMBL/GenBank/DDBJ databases">
        <title>Evolutionary Origins and Diversification of the Mycorrhizal Mutualists.</title>
        <authorList>
            <consortium name="DOE Joint Genome Institute"/>
            <consortium name="Mycorrhizal Genomics Consortium"/>
            <person name="Kohler A."/>
            <person name="Kuo A."/>
            <person name="Nagy L.G."/>
            <person name="Floudas D."/>
            <person name="Copeland A."/>
            <person name="Barry K.W."/>
            <person name="Cichocki N."/>
            <person name="Veneault-Fourrey C."/>
            <person name="LaButti K."/>
            <person name="Lindquist E.A."/>
            <person name="Lipzen A."/>
            <person name="Lundell T."/>
            <person name="Morin E."/>
            <person name="Murat C."/>
            <person name="Riley R."/>
            <person name="Ohm R."/>
            <person name="Sun H."/>
            <person name="Tunlid A."/>
            <person name="Henrissat B."/>
            <person name="Grigoriev I.V."/>
            <person name="Hibbett D.S."/>
            <person name="Martin F."/>
        </authorList>
    </citation>
    <scope>NUCLEOTIDE SEQUENCE [LARGE SCALE GENOMIC DNA]</scope>
    <source>
        <strain evidence="4">MUT 4182</strain>
    </source>
</reference>
<feature type="compositionally biased region" description="Polar residues" evidence="1">
    <location>
        <begin position="456"/>
        <end position="466"/>
    </location>
</feature>
<dbReference type="Gene3D" id="1.20.1280.50">
    <property type="match status" value="1"/>
</dbReference>
<dbReference type="OrthoDB" id="2532648at2759"/>
<evidence type="ECO:0000313" key="3">
    <source>
        <dbReference type="EMBL" id="KIO17794.1"/>
    </source>
</evidence>
<dbReference type="Proteomes" id="UP000054248">
    <property type="component" value="Unassembled WGS sequence"/>
</dbReference>
<sequence length="550" mass="60371">MASVHDLPVEILSDILAQLPIPSIVAASQISRYFRRICQDPLLNPWRPVILATLTDPDHSDLSCLVTLSEHGAMPRQNFIDVLSLAPPHFLLFEVTLPTLPDYYWDEAINRRFLPSWRNTRHPHPKEQYLRLLWNVWHRLNTNCTTTQAWCTYVYITRQGHLNVTAAYSRNYDPFAVFEELKTQSDLAHRPTQVRVVVELADIRILAFGTLHHPKSFYANKYAKMLLHPPGVEKPFSSSSGVDLPDPEPSPLELGHEDGEGAGDSAIGPSNQPQTPESPASPVSLELEPTRSRESTHSISAAASALLPSVFRGRSWSTTVADPAAASRPSSPMRGISIFRTHSLDEHAGRTATSPVGPSSPGILSRLVGVRGRRGMSLSPPPEGHVLQIEQQEPPQLPSSTPNIPQQDVPHVPAQSRAADSPNVPTVAQSPGQRAKGGNKANRGTGNGYPVLRHPTPSQQFTNYPNYTPGDADSRWKGSGEDEEDGKAWAGPLLLTAQIIDSRHPRSDLTAEELMFHGRFANFGVKDLFAVAPWMMGKLGKIIDGHGLGI</sequence>